<feature type="transmembrane region" description="Helical" evidence="6">
    <location>
        <begin position="243"/>
        <end position="262"/>
    </location>
</feature>
<feature type="binding site" description="axial binding residue" evidence="5">
    <location>
        <position position="501"/>
    </location>
    <ligand>
        <name>heme</name>
        <dbReference type="ChEBI" id="CHEBI:30413"/>
    </ligand>
    <ligandPart>
        <name>Fe</name>
        <dbReference type="ChEBI" id="CHEBI:18248"/>
    </ligandPart>
</feature>
<evidence type="ECO:0000313" key="7">
    <source>
        <dbReference type="EMBL" id="KAL2634728.1"/>
    </source>
</evidence>
<dbReference type="Pfam" id="PF00067">
    <property type="entry name" value="p450"/>
    <property type="match status" value="1"/>
</dbReference>
<dbReference type="EMBL" id="JBHFFA010000003">
    <property type="protein sequence ID" value="KAL2634728.1"/>
    <property type="molecule type" value="Genomic_DNA"/>
</dbReference>
<keyword evidence="6" id="KW-1133">Transmembrane helix</keyword>
<comment type="cofactor">
    <cofactor evidence="5">
        <name>heme</name>
        <dbReference type="ChEBI" id="CHEBI:30413"/>
    </cofactor>
</comment>
<gene>
    <name evidence="7" type="ORF">R1flu_006207</name>
</gene>
<comment type="caution">
    <text evidence="7">The sequence shown here is derived from an EMBL/GenBank/DDBJ whole genome shotgun (WGS) entry which is preliminary data.</text>
</comment>
<dbReference type="Gene3D" id="1.10.630.10">
    <property type="entry name" value="Cytochrome P450"/>
    <property type="match status" value="1"/>
</dbReference>
<accession>A0ABD1YVC8</accession>
<evidence type="ECO:0000256" key="2">
    <source>
        <dbReference type="ARBA" id="ARBA00022723"/>
    </source>
</evidence>
<dbReference type="PANTHER" id="PTHR24296">
    <property type="entry name" value="CYTOCHROME P450"/>
    <property type="match status" value="1"/>
</dbReference>
<dbReference type="PRINTS" id="PR00463">
    <property type="entry name" value="EP450I"/>
</dbReference>
<reference evidence="7 8" key="1">
    <citation type="submission" date="2024-09" db="EMBL/GenBank/DDBJ databases">
        <title>Chromosome-scale assembly of Riccia fluitans.</title>
        <authorList>
            <person name="Paukszto L."/>
            <person name="Sawicki J."/>
            <person name="Karawczyk K."/>
            <person name="Piernik-Szablinska J."/>
            <person name="Szczecinska M."/>
            <person name="Mazdziarz M."/>
        </authorList>
    </citation>
    <scope>NUCLEOTIDE SEQUENCE [LARGE SCALE GENOMIC DNA]</scope>
    <source>
        <strain evidence="7">Rf_01</strain>
        <tissue evidence="7">Aerial parts of the thallus</tissue>
    </source>
</reference>
<name>A0ABD1YVC8_9MARC</name>
<dbReference type="CDD" id="cd11064">
    <property type="entry name" value="CYP86A"/>
    <property type="match status" value="1"/>
</dbReference>
<dbReference type="InterPro" id="IPR002401">
    <property type="entry name" value="Cyt_P450_E_grp-I"/>
</dbReference>
<sequence>MEGNLIVELQTFLTVYGPWLASGLLLLFVSIIFLEGTSSANSRDLPQVRRRHRGPKIYPIVGSHLEITRNLDQLYDWLTSYHRADPTNTVRLKRALSTSYVISTSNPQNVQHILKTNFANYPKGETMLEGLRPLLGEGIFNADGEGWKSQRKVASYEFSTKSVRDFIIELVHAETYNRLLPLLAKVHAEGSVVDIQDLLMRFGFDNICLLGFGVDMGCLDSSLPEIEFAYAFDEATRLTFQRVLLPSFLYPFLSFLAFFGIGNTSKLDKLVKVVDRFAQSVIKKRRKELKLKRDNEKSQVSEQELASKFARGDSDLLSRFIQYDEDAGHGSSKDAAAAMSDKYLRDIIVSFVLAGRDTSSVALTWFFWLLAQHPEVEKKIVEEISSIRRGRKESSQEAEGYTYDELREMHYVQAAITESMRIYPPVPTDSKTALADDYLPDGTFARQGDRISFNIYAMGRQESLWGEDCLEFKPERFLQDGKFVQESPFKYPVFQAGPRICLGKEMAYTQMKYVVAAILSSPYRFQPLPKASPRAELSITLKMKDGLMSTVRRIEGM</sequence>
<dbReference type="InterPro" id="IPR001128">
    <property type="entry name" value="Cyt_P450"/>
</dbReference>
<evidence type="ECO:0000256" key="3">
    <source>
        <dbReference type="ARBA" id="ARBA00023002"/>
    </source>
</evidence>
<evidence type="ECO:0000256" key="5">
    <source>
        <dbReference type="PIRSR" id="PIRSR602401-1"/>
    </source>
</evidence>
<evidence type="ECO:0008006" key="9">
    <source>
        <dbReference type="Google" id="ProtNLM"/>
    </source>
</evidence>
<dbReference type="SUPFAM" id="SSF48264">
    <property type="entry name" value="Cytochrome P450"/>
    <property type="match status" value="1"/>
</dbReference>
<evidence type="ECO:0000313" key="8">
    <source>
        <dbReference type="Proteomes" id="UP001605036"/>
    </source>
</evidence>
<organism evidence="7 8">
    <name type="scientific">Riccia fluitans</name>
    <dbReference type="NCBI Taxonomy" id="41844"/>
    <lineage>
        <taxon>Eukaryota</taxon>
        <taxon>Viridiplantae</taxon>
        <taxon>Streptophyta</taxon>
        <taxon>Embryophyta</taxon>
        <taxon>Marchantiophyta</taxon>
        <taxon>Marchantiopsida</taxon>
        <taxon>Marchantiidae</taxon>
        <taxon>Marchantiales</taxon>
        <taxon>Ricciaceae</taxon>
        <taxon>Riccia</taxon>
    </lineage>
</organism>
<evidence type="ECO:0000256" key="6">
    <source>
        <dbReference type="SAM" id="Phobius"/>
    </source>
</evidence>
<keyword evidence="2 5" id="KW-0479">Metal-binding</keyword>
<keyword evidence="4 5" id="KW-0408">Iron</keyword>
<evidence type="ECO:0000256" key="1">
    <source>
        <dbReference type="ARBA" id="ARBA00010617"/>
    </source>
</evidence>
<protein>
    <recommendedName>
        <fullName evidence="9">Cytochrome P450</fullName>
    </recommendedName>
</protein>
<keyword evidence="8" id="KW-1185">Reference proteome</keyword>
<dbReference type="PRINTS" id="PR00385">
    <property type="entry name" value="P450"/>
</dbReference>
<keyword evidence="6" id="KW-0472">Membrane</keyword>
<dbReference type="AlphaFoldDB" id="A0ABD1YVC8"/>
<keyword evidence="5" id="KW-0349">Heme</keyword>
<dbReference type="GO" id="GO:0046872">
    <property type="term" value="F:metal ion binding"/>
    <property type="evidence" value="ECO:0007669"/>
    <property type="project" value="UniProtKB-KW"/>
</dbReference>
<keyword evidence="3" id="KW-0560">Oxidoreductase</keyword>
<proteinExistence type="inferred from homology"/>
<comment type="similarity">
    <text evidence="1">Belongs to the cytochrome P450 family.</text>
</comment>
<dbReference type="Proteomes" id="UP001605036">
    <property type="component" value="Unassembled WGS sequence"/>
</dbReference>
<feature type="transmembrane region" description="Helical" evidence="6">
    <location>
        <begin position="12"/>
        <end position="34"/>
    </location>
</feature>
<dbReference type="GO" id="GO:0016491">
    <property type="term" value="F:oxidoreductase activity"/>
    <property type="evidence" value="ECO:0007669"/>
    <property type="project" value="UniProtKB-KW"/>
</dbReference>
<keyword evidence="6" id="KW-0812">Transmembrane</keyword>
<evidence type="ECO:0000256" key="4">
    <source>
        <dbReference type="ARBA" id="ARBA00023004"/>
    </source>
</evidence>
<dbReference type="InterPro" id="IPR036396">
    <property type="entry name" value="Cyt_P450_sf"/>
</dbReference>